<evidence type="ECO:0000313" key="3">
    <source>
        <dbReference type="Proteomes" id="UP001497525"/>
    </source>
</evidence>
<comment type="caution">
    <text evidence="2">The sequence shown here is derived from an EMBL/GenBank/DDBJ whole genome shotgun (WGS) entry which is preliminary data.</text>
</comment>
<feature type="region of interest" description="Disordered" evidence="1">
    <location>
        <begin position="74"/>
        <end position="123"/>
    </location>
</feature>
<accession>A0AAV2T8N2</accession>
<gene>
    <name evidence="2" type="ORF">CDAUBV1_LOCUS5593</name>
</gene>
<sequence length="123" mass="14412">MLSKRTINRVMGFIILALVIIGIKSFLLQTQPNESTPKRPKSVKEPLAYHKERLRRGEVWRMLVNRWNAEGRHRQLKEMVHKGTTENKTSHSDPEKRNEQLEQPDSQQSLHLLRKDIEHATVA</sequence>
<feature type="compositionally biased region" description="Polar residues" evidence="1">
    <location>
        <begin position="101"/>
        <end position="110"/>
    </location>
</feature>
<evidence type="ECO:0000313" key="2">
    <source>
        <dbReference type="EMBL" id="CAL5132753.1"/>
    </source>
</evidence>
<feature type="compositionally biased region" description="Basic and acidic residues" evidence="1">
    <location>
        <begin position="113"/>
        <end position="123"/>
    </location>
</feature>
<protein>
    <submittedName>
        <fullName evidence="2">Uncharacterized protein</fullName>
    </submittedName>
</protein>
<dbReference type="Proteomes" id="UP001497525">
    <property type="component" value="Unassembled WGS sequence"/>
</dbReference>
<evidence type="ECO:0000256" key="1">
    <source>
        <dbReference type="SAM" id="MobiDB-lite"/>
    </source>
</evidence>
<feature type="compositionally biased region" description="Basic and acidic residues" evidence="1">
    <location>
        <begin position="74"/>
        <end position="100"/>
    </location>
</feature>
<organism evidence="2 3">
    <name type="scientific">Calicophoron daubneyi</name>
    <name type="common">Rumen fluke</name>
    <name type="synonym">Paramphistomum daubneyi</name>
    <dbReference type="NCBI Taxonomy" id="300641"/>
    <lineage>
        <taxon>Eukaryota</taxon>
        <taxon>Metazoa</taxon>
        <taxon>Spiralia</taxon>
        <taxon>Lophotrochozoa</taxon>
        <taxon>Platyhelminthes</taxon>
        <taxon>Trematoda</taxon>
        <taxon>Digenea</taxon>
        <taxon>Plagiorchiida</taxon>
        <taxon>Pronocephalata</taxon>
        <taxon>Paramphistomoidea</taxon>
        <taxon>Paramphistomidae</taxon>
        <taxon>Calicophoron</taxon>
    </lineage>
</organism>
<proteinExistence type="predicted"/>
<dbReference type="AlphaFoldDB" id="A0AAV2T8N2"/>
<reference evidence="2" key="1">
    <citation type="submission" date="2024-06" db="EMBL/GenBank/DDBJ databases">
        <authorList>
            <person name="Liu X."/>
            <person name="Lenzi L."/>
            <person name="Haldenby T S."/>
            <person name="Uol C."/>
        </authorList>
    </citation>
    <scope>NUCLEOTIDE SEQUENCE</scope>
</reference>
<dbReference type="EMBL" id="CAXLJL010000134">
    <property type="protein sequence ID" value="CAL5132753.1"/>
    <property type="molecule type" value="Genomic_DNA"/>
</dbReference>
<name>A0AAV2T8N2_CALDB</name>